<dbReference type="GO" id="GO:0070043">
    <property type="term" value="F:rRNA (guanine-N7-)-methyltransferase activity"/>
    <property type="evidence" value="ECO:0007669"/>
    <property type="project" value="UniProtKB-UniRule"/>
</dbReference>
<comment type="catalytic activity">
    <reaction evidence="6">
        <text>guanosine(527) in 16S rRNA + S-adenosyl-L-methionine = N(7)-methylguanosine(527) in 16S rRNA + S-adenosyl-L-homocysteine</text>
        <dbReference type="Rhea" id="RHEA:42732"/>
        <dbReference type="Rhea" id="RHEA-COMP:10209"/>
        <dbReference type="Rhea" id="RHEA-COMP:10210"/>
        <dbReference type="ChEBI" id="CHEBI:57856"/>
        <dbReference type="ChEBI" id="CHEBI:59789"/>
        <dbReference type="ChEBI" id="CHEBI:74269"/>
        <dbReference type="ChEBI" id="CHEBI:74480"/>
        <dbReference type="EC" id="2.1.1.170"/>
    </reaction>
</comment>
<keyword evidence="8" id="KW-1185">Reference proteome</keyword>
<evidence type="ECO:0000256" key="4">
    <source>
        <dbReference type="ARBA" id="ARBA00022679"/>
    </source>
</evidence>
<keyword evidence="4 6" id="KW-0808">Transferase</keyword>
<keyword evidence="1 6" id="KW-0963">Cytoplasm</keyword>
<sequence length="199" mass="21401">MTEEEARAWVADKAGADTMASIERFLAMVTDENDRQNLIAPSTIATIWNRHALDSAQLLALAPAGAVSWLDIGSGGGFPGVIVALMSDAHVTMVEPRRRRAEFLAHAVEVLGLDAVVHHSKIEAVEERFDVISARAVAAVDKLGAIAGHCAHAATRWLLPRGQLDETTLSTLVRKRRVFHVEQSVSDPASSILVVEGVL</sequence>
<feature type="binding site" evidence="6">
    <location>
        <position position="73"/>
    </location>
    <ligand>
        <name>S-adenosyl-L-methionine</name>
        <dbReference type="ChEBI" id="CHEBI:59789"/>
    </ligand>
</feature>
<dbReference type="InterPro" id="IPR029063">
    <property type="entry name" value="SAM-dependent_MTases_sf"/>
</dbReference>
<dbReference type="Proteomes" id="UP000529795">
    <property type="component" value="Unassembled WGS sequence"/>
</dbReference>
<dbReference type="EC" id="2.1.1.170" evidence="6"/>
<evidence type="ECO:0000256" key="2">
    <source>
        <dbReference type="ARBA" id="ARBA00022552"/>
    </source>
</evidence>
<comment type="function">
    <text evidence="6">Specifically methylates the N7 position of guanine in position 527 of 16S rRNA.</text>
</comment>
<comment type="similarity">
    <text evidence="6">Belongs to the methyltransferase superfamily. RNA methyltransferase RsmG family.</text>
</comment>
<proteinExistence type="inferred from homology"/>
<evidence type="ECO:0000256" key="3">
    <source>
        <dbReference type="ARBA" id="ARBA00022603"/>
    </source>
</evidence>
<feature type="binding site" evidence="6">
    <location>
        <begin position="122"/>
        <end position="123"/>
    </location>
    <ligand>
        <name>S-adenosyl-L-methionine</name>
        <dbReference type="ChEBI" id="CHEBI:59789"/>
    </ligand>
</feature>
<dbReference type="SUPFAM" id="SSF53335">
    <property type="entry name" value="S-adenosyl-L-methionine-dependent methyltransferases"/>
    <property type="match status" value="1"/>
</dbReference>
<evidence type="ECO:0000256" key="5">
    <source>
        <dbReference type="ARBA" id="ARBA00022691"/>
    </source>
</evidence>
<dbReference type="GO" id="GO:0005829">
    <property type="term" value="C:cytosol"/>
    <property type="evidence" value="ECO:0007669"/>
    <property type="project" value="TreeGrafter"/>
</dbReference>
<dbReference type="AlphaFoldDB" id="A0A840EZV3"/>
<accession>A0A840EZV3</accession>
<feature type="binding site" evidence="6">
    <location>
        <position position="135"/>
    </location>
    <ligand>
        <name>S-adenosyl-L-methionine</name>
        <dbReference type="ChEBI" id="CHEBI:59789"/>
    </ligand>
</feature>
<comment type="caution">
    <text evidence="6">Lacks conserved residue(s) required for the propagation of feature annotation.</text>
</comment>
<dbReference type="NCBIfam" id="TIGR00138">
    <property type="entry name" value="rsmG_gidB"/>
    <property type="match status" value="1"/>
</dbReference>
<keyword evidence="3 6" id="KW-0489">Methyltransferase</keyword>
<evidence type="ECO:0000256" key="1">
    <source>
        <dbReference type="ARBA" id="ARBA00022490"/>
    </source>
</evidence>
<dbReference type="EMBL" id="JACIEV010000001">
    <property type="protein sequence ID" value="MBB4152543.1"/>
    <property type="molecule type" value="Genomic_DNA"/>
</dbReference>
<comment type="caution">
    <text evidence="7">The sequence shown here is derived from an EMBL/GenBank/DDBJ whole genome shotgun (WGS) entry which is preliminary data.</text>
</comment>
<name>A0A840EZV3_9SPHN</name>
<dbReference type="Gene3D" id="3.40.50.150">
    <property type="entry name" value="Vaccinia Virus protein VP39"/>
    <property type="match status" value="1"/>
</dbReference>
<evidence type="ECO:0000313" key="8">
    <source>
        <dbReference type="Proteomes" id="UP000529795"/>
    </source>
</evidence>
<evidence type="ECO:0000256" key="6">
    <source>
        <dbReference type="HAMAP-Rule" id="MF_00074"/>
    </source>
</evidence>
<gene>
    <name evidence="6" type="primary">rsmG</name>
    <name evidence="7" type="ORF">GGQ80_000419</name>
</gene>
<dbReference type="RefSeq" id="WP_183982082.1">
    <property type="nucleotide sequence ID" value="NZ_JACIEV010000001.1"/>
</dbReference>
<comment type="subcellular location">
    <subcellularLocation>
        <location evidence="6">Cytoplasm</location>
    </subcellularLocation>
</comment>
<organism evidence="7 8">
    <name type="scientific">Sphingomonas jinjuensis</name>
    <dbReference type="NCBI Taxonomy" id="535907"/>
    <lineage>
        <taxon>Bacteria</taxon>
        <taxon>Pseudomonadati</taxon>
        <taxon>Pseudomonadota</taxon>
        <taxon>Alphaproteobacteria</taxon>
        <taxon>Sphingomonadales</taxon>
        <taxon>Sphingomonadaceae</taxon>
        <taxon>Sphingomonas</taxon>
    </lineage>
</organism>
<dbReference type="PANTHER" id="PTHR31760">
    <property type="entry name" value="S-ADENOSYL-L-METHIONINE-DEPENDENT METHYLTRANSFERASES SUPERFAMILY PROTEIN"/>
    <property type="match status" value="1"/>
</dbReference>
<dbReference type="PANTHER" id="PTHR31760:SF0">
    <property type="entry name" value="S-ADENOSYL-L-METHIONINE-DEPENDENT METHYLTRANSFERASES SUPERFAMILY PROTEIN"/>
    <property type="match status" value="1"/>
</dbReference>
<keyword evidence="2 6" id="KW-0698">rRNA processing</keyword>
<reference evidence="7 8" key="1">
    <citation type="submission" date="2020-08" db="EMBL/GenBank/DDBJ databases">
        <title>Genomic Encyclopedia of Type Strains, Phase IV (KMG-IV): sequencing the most valuable type-strain genomes for metagenomic binning, comparative biology and taxonomic classification.</title>
        <authorList>
            <person name="Goeker M."/>
        </authorList>
    </citation>
    <scope>NUCLEOTIDE SEQUENCE [LARGE SCALE GENOMIC DNA]</scope>
    <source>
        <strain evidence="7 8">YC6723</strain>
    </source>
</reference>
<protein>
    <recommendedName>
        <fullName evidence="6">Ribosomal RNA small subunit methyltransferase G</fullName>
        <ecNumber evidence="6">2.1.1.170</ecNumber>
    </recommendedName>
    <alternativeName>
        <fullName evidence="6">16S rRNA 7-methylguanosine methyltransferase</fullName>
        <shortName evidence="6">16S rRNA m7G methyltransferase</shortName>
    </alternativeName>
</protein>
<dbReference type="HAMAP" id="MF_00074">
    <property type="entry name" value="16SrRNA_methyltr_G"/>
    <property type="match status" value="1"/>
</dbReference>
<feature type="binding site" evidence="6">
    <location>
        <position position="78"/>
    </location>
    <ligand>
        <name>S-adenosyl-L-methionine</name>
        <dbReference type="ChEBI" id="CHEBI:59789"/>
    </ligand>
</feature>
<keyword evidence="5 6" id="KW-0949">S-adenosyl-L-methionine</keyword>
<dbReference type="Pfam" id="PF02527">
    <property type="entry name" value="GidB"/>
    <property type="match status" value="1"/>
</dbReference>
<evidence type="ECO:0000313" key="7">
    <source>
        <dbReference type="EMBL" id="MBB4152543.1"/>
    </source>
</evidence>
<dbReference type="InterPro" id="IPR003682">
    <property type="entry name" value="rRNA_ssu_MeTfrase_G"/>
</dbReference>